<keyword evidence="1" id="KW-0812">Transmembrane</keyword>
<evidence type="ECO:0000313" key="2">
    <source>
        <dbReference type="EMBL" id="MXO72637.1"/>
    </source>
</evidence>
<comment type="caution">
    <text evidence="2">The sequence shown here is derived from an EMBL/GenBank/DDBJ whole genome shotgun (WGS) entry which is preliminary data.</text>
</comment>
<gene>
    <name evidence="2" type="ORF">GRI99_13475</name>
</gene>
<dbReference type="Proteomes" id="UP000466966">
    <property type="component" value="Unassembled WGS sequence"/>
</dbReference>
<keyword evidence="3" id="KW-1185">Reference proteome</keyword>
<feature type="transmembrane region" description="Helical" evidence="1">
    <location>
        <begin position="34"/>
        <end position="52"/>
    </location>
</feature>
<dbReference type="AlphaFoldDB" id="A0A844Z2D8"/>
<name>A0A844Z2D8_9SPHN</name>
<accession>A0A844Z2D8</accession>
<proteinExistence type="predicted"/>
<keyword evidence="1" id="KW-1133">Transmembrane helix</keyword>
<evidence type="ECO:0000313" key="3">
    <source>
        <dbReference type="Proteomes" id="UP000466966"/>
    </source>
</evidence>
<evidence type="ECO:0000256" key="1">
    <source>
        <dbReference type="SAM" id="Phobius"/>
    </source>
</evidence>
<keyword evidence="1" id="KW-0472">Membrane</keyword>
<dbReference type="EMBL" id="WTYV01000005">
    <property type="protein sequence ID" value="MXO72637.1"/>
    <property type="molecule type" value="Genomic_DNA"/>
</dbReference>
<reference evidence="2 3" key="1">
    <citation type="submission" date="2019-12" db="EMBL/GenBank/DDBJ databases">
        <title>Genomic-based taxomic classification of the family Erythrobacteraceae.</title>
        <authorList>
            <person name="Xu L."/>
        </authorList>
    </citation>
    <scope>NUCLEOTIDE SEQUENCE [LARGE SCALE GENOMIC DNA]</scope>
    <source>
        <strain evidence="2 3">M0322</strain>
    </source>
</reference>
<organism evidence="2 3">
    <name type="scientific">Alteraurantiacibacter buctensis</name>
    <dbReference type="NCBI Taxonomy" id="1503981"/>
    <lineage>
        <taxon>Bacteria</taxon>
        <taxon>Pseudomonadati</taxon>
        <taxon>Pseudomonadota</taxon>
        <taxon>Alphaproteobacteria</taxon>
        <taxon>Sphingomonadales</taxon>
        <taxon>Erythrobacteraceae</taxon>
        <taxon>Alteraurantiacibacter</taxon>
    </lineage>
</organism>
<sequence length="70" mass="7655">MNDFALSLAMLAMVALLWGGWYQYRRNGPNLQTLLMVVMALVLLGNVVIWQLPPPQDAEAADAESAPAAR</sequence>
<feature type="transmembrane region" description="Helical" evidence="1">
    <location>
        <begin position="6"/>
        <end position="22"/>
    </location>
</feature>
<protein>
    <submittedName>
        <fullName evidence="2">Uncharacterized protein</fullName>
    </submittedName>
</protein>